<dbReference type="Proteomes" id="UP001201812">
    <property type="component" value="Unassembled WGS sequence"/>
</dbReference>
<sequence>MCSRTPASERHFNSGRFKTDGLHKTPDNGIFSRSVQRESLLQQTVSDVREQAFIATLAHRHSQPLSQHSRLLDSRDSQVACA</sequence>
<proteinExistence type="predicted"/>
<evidence type="ECO:0000256" key="1">
    <source>
        <dbReference type="SAM" id="MobiDB-lite"/>
    </source>
</evidence>
<dbReference type="EMBL" id="JAKKPZ010000134">
    <property type="protein sequence ID" value="KAI1700795.1"/>
    <property type="molecule type" value="Genomic_DNA"/>
</dbReference>
<name>A0AAD4R015_9BILA</name>
<comment type="caution">
    <text evidence="2">The sequence shown here is derived from an EMBL/GenBank/DDBJ whole genome shotgun (WGS) entry which is preliminary data.</text>
</comment>
<protein>
    <submittedName>
        <fullName evidence="2">Uncharacterized protein</fullName>
    </submittedName>
</protein>
<keyword evidence="3" id="KW-1185">Reference proteome</keyword>
<organism evidence="2 3">
    <name type="scientific">Ditylenchus destructor</name>
    <dbReference type="NCBI Taxonomy" id="166010"/>
    <lineage>
        <taxon>Eukaryota</taxon>
        <taxon>Metazoa</taxon>
        <taxon>Ecdysozoa</taxon>
        <taxon>Nematoda</taxon>
        <taxon>Chromadorea</taxon>
        <taxon>Rhabditida</taxon>
        <taxon>Tylenchina</taxon>
        <taxon>Tylenchomorpha</taxon>
        <taxon>Sphaerularioidea</taxon>
        <taxon>Anguinidae</taxon>
        <taxon>Anguininae</taxon>
        <taxon>Ditylenchus</taxon>
    </lineage>
</organism>
<dbReference type="AlphaFoldDB" id="A0AAD4R015"/>
<feature type="compositionally biased region" description="Basic and acidic residues" evidence="1">
    <location>
        <begin position="7"/>
        <end position="26"/>
    </location>
</feature>
<gene>
    <name evidence="2" type="ORF">DdX_16484</name>
</gene>
<feature type="region of interest" description="Disordered" evidence="1">
    <location>
        <begin position="1"/>
        <end position="29"/>
    </location>
</feature>
<reference evidence="2" key="1">
    <citation type="submission" date="2022-01" db="EMBL/GenBank/DDBJ databases">
        <title>Genome Sequence Resource for Two Populations of Ditylenchus destructor, the Migratory Endoparasitic Phytonematode.</title>
        <authorList>
            <person name="Zhang H."/>
            <person name="Lin R."/>
            <person name="Xie B."/>
        </authorList>
    </citation>
    <scope>NUCLEOTIDE SEQUENCE</scope>
    <source>
        <strain evidence="2">BazhouSP</strain>
    </source>
</reference>
<evidence type="ECO:0000313" key="2">
    <source>
        <dbReference type="EMBL" id="KAI1700795.1"/>
    </source>
</evidence>
<accession>A0AAD4R015</accession>
<evidence type="ECO:0000313" key="3">
    <source>
        <dbReference type="Proteomes" id="UP001201812"/>
    </source>
</evidence>
<feature type="region of interest" description="Disordered" evidence="1">
    <location>
        <begin position="60"/>
        <end position="82"/>
    </location>
</feature>